<evidence type="ECO:0008006" key="3">
    <source>
        <dbReference type="Google" id="ProtNLM"/>
    </source>
</evidence>
<dbReference type="AlphaFoldDB" id="A0A2P5F0Q9"/>
<dbReference type="PANTHER" id="PTHR33116:SF86">
    <property type="entry name" value="REVERSE TRANSCRIPTASE DOMAIN-CONTAINING PROTEIN"/>
    <property type="match status" value="1"/>
</dbReference>
<accession>A0A2P5F0Q9</accession>
<sequence>MEGHETFLGNPLFLTKNRSKDFKFLKDKVYGRLDGWKCKLLSKTGRTSLVKAVVQGIPAYSMATFRLPLSLCEELDSPARKFWWTDSLDKRHYLCLTASDSICQPKARGGLGIRRFKDINAAFLAKLGWMMASDSSKFWVSILKARYCRESNFWTATLPKTASVVARMIWSTRDFIREGSVYLIGNGDAVDIWNSPLVPWFNMEQTRAAFNPLSQAKNVKLSLLIDEREKNWKVDQLERWFQPSEIGLIRSIPIMPTPATDRLIWKGTKSGSFSIKSAY</sequence>
<organism evidence="1 2">
    <name type="scientific">Trema orientale</name>
    <name type="common">Charcoal tree</name>
    <name type="synonym">Celtis orientalis</name>
    <dbReference type="NCBI Taxonomy" id="63057"/>
    <lineage>
        <taxon>Eukaryota</taxon>
        <taxon>Viridiplantae</taxon>
        <taxon>Streptophyta</taxon>
        <taxon>Embryophyta</taxon>
        <taxon>Tracheophyta</taxon>
        <taxon>Spermatophyta</taxon>
        <taxon>Magnoliopsida</taxon>
        <taxon>eudicotyledons</taxon>
        <taxon>Gunneridae</taxon>
        <taxon>Pentapetalae</taxon>
        <taxon>rosids</taxon>
        <taxon>fabids</taxon>
        <taxon>Rosales</taxon>
        <taxon>Cannabaceae</taxon>
        <taxon>Trema</taxon>
    </lineage>
</organism>
<dbReference type="PANTHER" id="PTHR33116">
    <property type="entry name" value="REVERSE TRANSCRIPTASE ZINC-BINDING DOMAIN-CONTAINING PROTEIN-RELATED-RELATED"/>
    <property type="match status" value="1"/>
</dbReference>
<evidence type="ECO:0000313" key="2">
    <source>
        <dbReference type="Proteomes" id="UP000237000"/>
    </source>
</evidence>
<reference evidence="2" key="1">
    <citation type="submission" date="2016-06" db="EMBL/GenBank/DDBJ databases">
        <title>Parallel loss of symbiosis genes in relatives of nitrogen-fixing non-legume Parasponia.</title>
        <authorList>
            <person name="Van Velzen R."/>
            <person name="Holmer R."/>
            <person name="Bu F."/>
            <person name="Rutten L."/>
            <person name="Van Zeijl A."/>
            <person name="Liu W."/>
            <person name="Santuari L."/>
            <person name="Cao Q."/>
            <person name="Sharma T."/>
            <person name="Shen D."/>
            <person name="Roswanjaya Y."/>
            <person name="Wardhani T."/>
            <person name="Kalhor M.S."/>
            <person name="Jansen J."/>
            <person name="Van den Hoogen J."/>
            <person name="Gungor B."/>
            <person name="Hartog M."/>
            <person name="Hontelez J."/>
            <person name="Verver J."/>
            <person name="Yang W.-C."/>
            <person name="Schijlen E."/>
            <person name="Repin R."/>
            <person name="Schilthuizen M."/>
            <person name="Schranz E."/>
            <person name="Heidstra R."/>
            <person name="Miyata K."/>
            <person name="Fedorova E."/>
            <person name="Kohlen W."/>
            <person name="Bisseling T."/>
            <person name="Smit S."/>
            <person name="Geurts R."/>
        </authorList>
    </citation>
    <scope>NUCLEOTIDE SEQUENCE [LARGE SCALE GENOMIC DNA]</scope>
    <source>
        <strain evidence="2">cv. RG33-2</strain>
    </source>
</reference>
<proteinExistence type="predicted"/>
<protein>
    <recommendedName>
        <fullName evidence="3">Reverse transcriptase zinc-binding domain-containing protein</fullName>
    </recommendedName>
</protein>
<dbReference type="STRING" id="63057.A0A2P5F0Q9"/>
<dbReference type="InParanoid" id="A0A2P5F0Q9"/>
<evidence type="ECO:0000313" key="1">
    <source>
        <dbReference type="EMBL" id="PON91372.1"/>
    </source>
</evidence>
<gene>
    <name evidence="1" type="ORF">TorRG33x02_129350</name>
</gene>
<comment type="caution">
    <text evidence="1">The sequence shown here is derived from an EMBL/GenBank/DDBJ whole genome shotgun (WGS) entry which is preliminary data.</text>
</comment>
<dbReference type="OrthoDB" id="1929473at2759"/>
<dbReference type="EMBL" id="JXTC01000075">
    <property type="protein sequence ID" value="PON91372.1"/>
    <property type="molecule type" value="Genomic_DNA"/>
</dbReference>
<dbReference type="Proteomes" id="UP000237000">
    <property type="component" value="Unassembled WGS sequence"/>
</dbReference>
<name>A0A2P5F0Q9_TREOI</name>
<keyword evidence="2" id="KW-1185">Reference proteome</keyword>